<keyword evidence="5" id="KW-0804">Transcription</keyword>
<feature type="region of interest" description="Disordered" evidence="4">
    <location>
        <begin position="1"/>
        <end position="30"/>
    </location>
</feature>
<protein>
    <submittedName>
        <fullName evidence="5">DNA-directed RNA polymerase III subunit Rpc31-domain-containing protein</fullName>
    </submittedName>
</protein>
<accession>A0A8I2YTG1</accession>
<evidence type="ECO:0000313" key="6">
    <source>
        <dbReference type="Proteomes" id="UP000683000"/>
    </source>
</evidence>
<dbReference type="InterPro" id="IPR024661">
    <property type="entry name" value="RNA_pol_III_Rpc31"/>
</dbReference>
<organism evidence="5 6">
    <name type="scientific">Boletus reticuloceps</name>
    <dbReference type="NCBI Taxonomy" id="495285"/>
    <lineage>
        <taxon>Eukaryota</taxon>
        <taxon>Fungi</taxon>
        <taxon>Dikarya</taxon>
        <taxon>Basidiomycota</taxon>
        <taxon>Agaricomycotina</taxon>
        <taxon>Agaricomycetes</taxon>
        <taxon>Agaricomycetidae</taxon>
        <taxon>Boletales</taxon>
        <taxon>Boletineae</taxon>
        <taxon>Boletaceae</taxon>
        <taxon>Boletoideae</taxon>
        <taxon>Boletus</taxon>
    </lineage>
</organism>
<dbReference type="Proteomes" id="UP000683000">
    <property type="component" value="Unassembled WGS sequence"/>
</dbReference>
<evidence type="ECO:0000256" key="1">
    <source>
        <dbReference type="ARBA" id="ARBA00004123"/>
    </source>
</evidence>
<evidence type="ECO:0000256" key="2">
    <source>
        <dbReference type="ARBA" id="ARBA00008352"/>
    </source>
</evidence>
<comment type="subcellular location">
    <subcellularLocation>
        <location evidence="1">Nucleus</location>
    </subcellularLocation>
</comment>
<name>A0A8I2YTG1_9AGAM</name>
<keyword evidence="5" id="KW-0240">DNA-directed RNA polymerase</keyword>
<reference evidence="5" key="1">
    <citation type="submission" date="2021-03" db="EMBL/GenBank/DDBJ databases">
        <title>Evolutionary innovations through gain and loss of genes in the ectomycorrhizal Boletales.</title>
        <authorList>
            <person name="Wu G."/>
            <person name="Miyauchi S."/>
            <person name="Morin E."/>
            <person name="Yang Z.-L."/>
            <person name="Xu J."/>
            <person name="Martin F.M."/>
        </authorList>
    </citation>
    <scope>NUCLEOTIDE SEQUENCE</scope>
    <source>
        <strain evidence="5">BR01</strain>
    </source>
</reference>
<dbReference type="PANTHER" id="PTHR15367">
    <property type="entry name" value="DNA-DIRECTED RNA POLYMERASE III"/>
    <property type="match status" value="1"/>
</dbReference>
<sequence>MSRGGRGSGGRGGGRGGFKGGAFSSGGNPPMGLTFADIQAMSREGDALYPPLDPLPVLSDFSAEEKKICELQTGFIDRLRKSPYYVVETVKSIELERYSDKYRQTSASLPALKRKELHAPFFPTDIFDGYFNPKKKRKGEIKVKVTRFNLDELVEEVEELEKSGEERSDAGSQAAESDYDVEEEYDNDYAENYFDNGEGDDLDDLGGGGGGDDGGGVLMPILLLSTIVSDPAATKVMPTIHVTVRHIFTRLEVGVANSFNQPTLSKPAARAMVSTVQFITFLVAPLAVLACEGECITGITKEYLKRYSPTIVDVFQNMARIPALSPLPYAQIIPPENRRQDAISYFTPVIDAYNKVSYNGLEHAIFPSYFHGKCRDANGTVPAGCPNPDCPVVCGTPGSMVHFFPILTQIVFNQTSGQLTNIISPKTRSTNKSRRWCWPTRGKPNDERSREHLGPQKSEHRERLPQKSTSGPS</sequence>
<dbReference type="PANTHER" id="PTHR15367:SF2">
    <property type="entry name" value="DNA-DIRECTED RNA POLYMERASE III SUBUNIT"/>
    <property type="match status" value="1"/>
</dbReference>
<comment type="caution">
    <text evidence="5">The sequence shown here is derived from an EMBL/GenBank/DDBJ whole genome shotgun (WGS) entry which is preliminary data.</text>
</comment>
<feature type="compositionally biased region" description="Basic and acidic residues" evidence="4">
    <location>
        <begin position="160"/>
        <end position="169"/>
    </location>
</feature>
<keyword evidence="3" id="KW-0539">Nucleus</keyword>
<keyword evidence="6" id="KW-1185">Reference proteome</keyword>
<comment type="similarity">
    <text evidence="2">Belongs to the eukaryotic RPC7 RNA polymerase subunit family.</text>
</comment>
<dbReference type="OrthoDB" id="5377312at2759"/>
<evidence type="ECO:0000313" key="5">
    <source>
        <dbReference type="EMBL" id="KAG6377502.1"/>
    </source>
</evidence>
<feature type="compositionally biased region" description="Gly residues" evidence="4">
    <location>
        <begin position="1"/>
        <end position="24"/>
    </location>
</feature>
<dbReference type="EMBL" id="JAGFBS010000009">
    <property type="protein sequence ID" value="KAG6377502.1"/>
    <property type="molecule type" value="Genomic_DNA"/>
</dbReference>
<proteinExistence type="inferred from homology"/>
<dbReference type="AlphaFoldDB" id="A0A8I2YTG1"/>
<feature type="compositionally biased region" description="Basic and acidic residues" evidence="4">
    <location>
        <begin position="443"/>
        <end position="465"/>
    </location>
</feature>
<evidence type="ECO:0000256" key="4">
    <source>
        <dbReference type="SAM" id="MobiDB-lite"/>
    </source>
</evidence>
<gene>
    <name evidence="5" type="ORF">JVT61DRAFT_15310</name>
</gene>
<feature type="region of interest" description="Disordered" evidence="4">
    <location>
        <begin position="432"/>
        <end position="473"/>
    </location>
</feature>
<dbReference type="GO" id="GO:0005666">
    <property type="term" value="C:RNA polymerase III complex"/>
    <property type="evidence" value="ECO:0007669"/>
    <property type="project" value="TreeGrafter"/>
</dbReference>
<feature type="region of interest" description="Disordered" evidence="4">
    <location>
        <begin position="160"/>
        <end position="181"/>
    </location>
</feature>
<dbReference type="Pfam" id="PF11705">
    <property type="entry name" value="RNA_pol_3_Rpc31"/>
    <property type="match status" value="1"/>
</dbReference>
<dbReference type="GO" id="GO:0006383">
    <property type="term" value="P:transcription by RNA polymerase III"/>
    <property type="evidence" value="ECO:0007669"/>
    <property type="project" value="InterPro"/>
</dbReference>
<evidence type="ECO:0000256" key="3">
    <source>
        <dbReference type="ARBA" id="ARBA00023242"/>
    </source>
</evidence>